<organism evidence="3">
    <name type="scientific">freshwater metagenome</name>
    <dbReference type="NCBI Taxonomy" id="449393"/>
    <lineage>
        <taxon>unclassified sequences</taxon>
        <taxon>metagenomes</taxon>
        <taxon>ecological metagenomes</taxon>
    </lineage>
</organism>
<evidence type="ECO:0000259" key="2">
    <source>
        <dbReference type="Pfam" id="PF13579"/>
    </source>
</evidence>
<dbReference type="Pfam" id="PF13692">
    <property type="entry name" value="Glyco_trans_1_4"/>
    <property type="match status" value="1"/>
</dbReference>
<keyword evidence="1" id="KW-1133">Transmembrane helix</keyword>
<keyword evidence="1" id="KW-0472">Membrane</keyword>
<feature type="transmembrane region" description="Helical" evidence="1">
    <location>
        <begin position="88"/>
        <end position="108"/>
    </location>
</feature>
<sequence>MSRPIVVLVPHFAPDTAPTGEVITRIVDEFIAAGRRIHIVTSLPWYRTHAIEEGWTGRLVRRERTAWGSIIRVHPFPGKSKSNLLRRAVGFVGFGAIAGVCTLFAGGIHRRPAAVISMSPPLTMGLTGWLAARLRFTTAIFNIQDVFPDAAIETGAITNKRIISAARWLERVSYHRSDAVVVLSDDLRDNVVAKVSSRHANKIKVIPNFVDADRIVPMNRMTSYRQELNIGDEIVVMYAGNVGYSQSLTMLLHAAKRMPSITFVINGDGAARAELETQAAGLPNIRFAGYQPRDRVGEVLASGDIHVVPLRAGLGAVSVPSKTYSILAAARPVVAAIDAGTEVTRILDHSGAGVSVAPDDEEVFTAALQHMVANIDEAREQGRKGRQWVETHVSPAAVAQSYLSLIADIGV</sequence>
<reference evidence="3" key="1">
    <citation type="submission" date="2020-05" db="EMBL/GenBank/DDBJ databases">
        <authorList>
            <person name="Chiriac C."/>
            <person name="Salcher M."/>
            <person name="Ghai R."/>
            <person name="Kavagutti S V."/>
        </authorList>
    </citation>
    <scope>NUCLEOTIDE SEQUENCE</scope>
</reference>
<accession>A0A6J6J3G4</accession>
<feature type="domain" description="Glycosyltransferase subfamily 4-like N-terminal" evidence="2">
    <location>
        <begin position="21"/>
        <end position="208"/>
    </location>
</feature>
<dbReference type="InterPro" id="IPR050194">
    <property type="entry name" value="Glycosyltransferase_grp1"/>
</dbReference>
<proteinExistence type="predicted"/>
<gene>
    <name evidence="3" type="ORF">UFOPK2086_00345</name>
</gene>
<dbReference type="Pfam" id="PF13579">
    <property type="entry name" value="Glyco_trans_4_4"/>
    <property type="match status" value="1"/>
</dbReference>
<dbReference type="PANTHER" id="PTHR45947:SF3">
    <property type="entry name" value="SULFOQUINOVOSYL TRANSFERASE SQD2"/>
    <property type="match status" value="1"/>
</dbReference>
<dbReference type="Gene3D" id="3.40.50.2000">
    <property type="entry name" value="Glycogen Phosphorylase B"/>
    <property type="match status" value="2"/>
</dbReference>
<dbReference type="EMBL" id="CAEZVQ010000026">
    <property type="protein sequence ID" value="CAB4631360.1"/>
    <property type="molecule type" value="Genomic_DNA"/>
</dbReference>
<evidence type="ECO:0000256" key="1">
    <source>
        <dbReference type="SAM" id="Phobius"/>
    </source>
</evidence>
<dbReference type="AlphaFoldDB" id="A0A6J6J3G4"/>
<evidence type="ECO:0000313" key="3">
    <source>
        <dbReference type="EMBL" id="CAB4631360.1"/>
    </source>
</evidence>
<dbReference type="InterPro" id="IPR028098">
    <property type="entry name" value="Glyco_trans_4-like_N"/>
</dbReference>
<protein>
    <submittedName>
        <fullName evidence="3">Unannotated protein</fullName>
    </submittedName>
</protein>
<keyword evidence="1" id="KW-0812">Transmembrane</keyword>
<name>A0A6J6J3G4_9ZZZZ</name>
<dbReference type="CDD" id="cd03794">
    <property type="entry name" value="GT4_WbuB-like"/>
    <property type="match status" value="1"/>
</dbReference>
<dbReference type="SUPFAM" id="SSF53756">
    <property type="entry name" value="UDP-Glycosyltransferase/glycogen phosphorylase"/>
    <property type="match status" value="1"/>
</dbReference>
<dbReference type="PANTHER" id="PTHR45947">
    <property type="entry name" value="SULFOQUINOVOSYL TRANSFERASE SQD2"/>
    <property type="match status" value="1"/>
</dbReference>
<dbReference type="GO" id="GO:0016758">
    <property type="term" value="F:hexosyltransferase activity"/>
    <property type="evidence" value="ECO:0007669"/>
    <property type="project" value="TreeGrafter"/>
</dbReference>